<sequence length="202" mass="22870">MQQSTCRTALADDAGGIFHWELWWKPWKDIPTSSRVEGKFIDQFVGILYAIGPRLTIRRDFGRIHGYVPTALEWVADASPKAGAWEVSCSEERPEMSGKAMPHNAVQDKWHGKFFMPGNDLRFLPNVSSNWLRPEQGGGGVQRSTRPSLAPVIDSCDGRVHVQWHVLRTVHVHITPYPYSVHEGEIPIIGFPHEYGGADWRM</sequence>
<reference evidence="2" key="1">
    <citation type="journal article" date="2015" name="PLoS Genet.">
        <title>The dynamic genome and transcriptome of the human fungal pathogen Blastomyces and close relative Emmonsia.</title>
        <authorList>
            <person name="Munoz J.F."/>
            <person name="Gauthier G.M."/>
            <person name="Desjardins C.A."/>
            <person name="Gallo J.E."/>
            <person name="Holder J."/>
            <person name="Sullivan T.D."/>
            <person name="Marty A.J."/>
            <person name="Carmen J.C."/>
            <person name="Chen Z."/>
            <person name="Ding L."/>
            <person name="Gujja S."/>
            <person name="Magrini V."/>
            <person name="Misas E."/>
            <person name="Mitreva M."/>
            <person name="Priest M."/>
            <person name="Saif S."/>
            <person name="Whiston E.A."/>
            <person name="Young S."/>
            <person name="Zeng Q."/>
            <person name="Goldman W.E."/>
            <person name="Mardis E.R."/>
            <person name="Taylor J.W."/>
            <person name="McEwen J.G."/>
            <person name="Clay O.K."/>
            <person name="Klein B.S."/>
            <person name="Cuomo C.A."/>
        </authorList>
    </citation>
    <scope>NUCLEOTIDE SEQUENCE [LARGE SCALE GENOMIC DNA]</scope>
    <source>
        <strain evidence="2">UAMH 139</strain>
    </source>
</reference>
<protein>
    <submittedName>
        <fullName evidence="1">Uncharacterized protein</fullName>
    </submittedName>
</protein>
<dbReference type="AlphaFoldDB" id="A0A0H1BWL3"/>
<name>A0A0H1BWL3_9EURO</name>
<evidence type="ECO:0000313" key="1">
    <source>
        <dbReference type="EMBL" id="KLJ13451.1"/>
    </source>
</evidence>
<comment type="caution">
    <text evidence="1">The sequence shown here is derived from an EMBL/GenBank/DDBJ whole genome shotgun (WGS) entry which is preliminary data.</text>
</comment>
<evidence type="ECO:0000313" key="2">
    <source>
        <dbReference type="Proteomes" id="UP000053573"/>
    </source>
</evidence>
<dbReference type="EMBL" id="LDEV01000341">
    <property type="protein sequence ID" value="KLJ13451.1"/>
    <property type="molecule type" value="Genomic_DNA"/>
</dbReference>
<accession>A0A0H1BWL3</accession>
<gene>
    <name evidence="1" type="ORF">EMPG_11602</name>
</gene>
<keyword evidence="2" id="KW-1185">Reference proteome</keyword>
<dbReference type="Proteomes" id="UP000053573">
    <property type="component" value="Unassembled WGS sequence"/>
</dbReference>
<organism evidence="1 2">
    <name type="scientific">Blastomyces silverae</name>
    <dbReference type="NCBI Taxonomy" id="2060906"/>
    <lineage>
        <taxon>Eukaryota</taxon>
        <taxon>Fungi</taxon>
        <taxon>Dikarya</taxon>
        <taxon>Ascomycota</taxon>
        <taxon>Pezizomycotina</taxon>
        <taxon>Eurotiomycetes</taxon>
        <taxon>Eurotiomycetidae</taxon>
        <taxon>Onygenales</taxon>
        <taxon>Ajellomycetaceae</taxon>
        <taxon>Blastomyces</taxon>
    </lineage>
</organism>
<dbReference type="OrthoDB" id="10373135at2759"/>
<proteinExistence type="predicted"/>